<evidence type="ECO:0000313" key="2">
    <source>
        <dbReference type="EMBL" id="MCF2948271.1"/>
    </source>
</evidence>
<evidence type="ECO:0000256" key="1">
    <source>
        <dbReference type="SAM" id="MobiDB-lite"/>
    </source>
</evidence>
<reference evidence="2 3" key="1">
    <citation type="submission" date="2022-01" db="EMBL/GenBank/DDBJ databases">
        <title>Paraglaciecola sp. G1-23.</title>
        <authorList>
            <person name="Jin M.S."/>
            <person name="Han D.M."/>
            <person name="Kim H.M."/>
            <person name="Jeon C.O."/>
        </authorList>
    </citation>
    <scope>NUCLEOTIDE SEQUENCE [LARGE SCALE GENOMIC DNA]</scope>
    <source>
        <strain evidence="2 3">G1-23</strain>
    </source>
</reference>
<accession>A0ABS9D5R7</accession>
<protein>
    <recommendedName>
        <fullName evidence="4">Anti-sigma factor</fullName>
    </recommendedName>
</protein>
<dbReference type="RefSeq" id="WP_235311963.1">
    <property type="nucleotide sequence ID" value="NZ_JAKGAS010000004.1"/>
</dbReference>
<feature type="region of interest" description="Disordered" evidence="1">
    <location>
        <begin position="1"/>
        <end position="27"/>
    </location>
</feature>
<gene>
    <name evidence="2" type="ORF">L0668_09155</name>
</gene>
<comment type="caution">
    <text evidence="2">The sequence shown here is derived from an EMBL/GenBank/DDBJ whole genome shotgun (WGS) entry which is preliminary data.</text>
</comment>
<evidence type="ECO:0008006" key="4">
    <source>
        <dbReference type="Google" id="ProtNLM"/>
    </source>
</evidence>
<evidence type="ECO:0000313" key="3">
    <source>
        <dbReference type="Proteomes" id="UP001521137"/>
    </source>
</evidence>
<feature type="compositionally biased region" description="Polar residues" evidence="1">
    <location>
        <begin position="13"/>
        <end position="27"/>
    </location>
</feature>
<dbReference type="Proteomes" id="UP001521137">
    <property type="component" value="Unassembled WGS sequence"/>
</dbReference>
<keyword evidence="3" id="KW-1185">Reference proteome</keyword>
<name>A0ABS9D5R7_9ALTE</name>
<organism evidence="2 3">
    <name type="scientific">Paraglaciecola algarum</name>
    <dbReference type="NCBI Taxonomy" id="3050085"/>
    <lineage>
        <taxon>Bacteria</taxon>
        <taxon>Pseudomonadati</taxon>
        <taxon>Pseudomonadota</taxon>
        <taxon>Gammaproteobacteria</taxon>
        <taxon>Alteromonadales</taxon>
        <taxon>Alteromonadaceae</taxon>
        <taxon>Paraglaciecola</taxon>
    </lineage>
</organism>
<sequence>MPNSKLANPEKSPPNNSEMSNGESNDVSNETLLGLWLDDDLNEKQRQEFEQRCISDLSFSQQVETANVLNMQANSYQDSAVPNWDRAASFTQTEKPKWWQWQGLPSLSLAMSVFAVVMVLTGVNIKVKDGAMAVSLSNQTNMQEIDRLVASKLAEYTNHQQQVLNEYALSMQQQQLDTSTQLTEYLLTASRQERREDFAELIKYVNEQRSDDQNFYARQLNKLQQDIYATPEPLSVGNIK</sequence>
<dbReference type="EMBL" id="JAKGAS010000004">
    <property type="protein sequence ID" value="MCF2948271.1"/>
    <property type="molecule type" value="Genomic_DNA"/>
</dbReference>
<proteinExistence type="predicted"/>